<keyword evidence="2" id="KW-1185">Reference proteome</keyword>
<dbReference type="EMBL" id="UYJE01010428">
    <property type="protein sequence ID" value="VDI83113.1"/>
    <property type="molecule type" value="Genomic_DNA"/>
</dbReference>
<dbReference type="OrthoDB" id="6133794at2759"/>
<evidence type="ECO:0008006" key="3">
    <source>
        <dbReference type="Google" id="ProtNLM"/>
    </source>
</evidence>
<dbReference type="AlphaFoldDB" id="A0A8B6HS53"/>
<accession>A0A8B6HS53</accession>
<evidence type="ECO:0000313" key="1">
    <source>
        <dbReference type="EMBL" id="VDI83113.1"/>
    </source>
</evidence>
<reference evidence="1" key="1">
    <citation type="submission" date="2018-11" db="EMBL/GenBank/DDBJ databases">
        <authorList>
            <person name="Alioto T."/>
            <person name="Alioto T."/>
        </authorList>
    </citation>
    <scope>NUCLEOTIDE SEQUENCE</scope>
</reference>
<comment type="caution">
    <text evidence="1">The sequence shown here is derived from an EMBL/GenBank/DDBJ whole genome shotgun (WGS) entry which is preliminary data.</text>
</comment>
<protein>
    <recommendedName>
        <fullName evidence="3">TIR domain-containing protein</fullName>
    </recommendedName>
</protein>
<evidence type="ECO:0000313" key="2">
    <source>
        <dbReference type="Proteomes" id="UP000596742"/>
    </source>
</evidence>
<gene>
    <name evidence="1" type="ORF">MGAL_10B068011</name>
</gene>
<name>A0A8B6HS53_MYTGA</name>
<proteinExistence type="predicted"/>
<dbReference type="Proteomes" id="UP000596742">
    <property type="component" value="Unassembled WGS sequence"/>
</dbReference>
<sequence>MQPSVLTENQSFNKKDNSVSIPSEKADIVILHTKDENQKQEVADFKSLLEGISYCGIRYHLFEELFPTEQYNSGIEIQTVLRKCNFIFVYISKDYVSSKLKRFGLKESSINDALEATETKTKIKKLSNCELWNMPADKQLSPPDFDFHNFDYRSTDSISKYQTFLGEILQED</sequence>
<organism evidence="1 2">
    <name type="scientific">Mytilus galloprovincialis</name>
    <name type="common">Mediterranean mussel</name>
    <dbReference type="NCBI Taxonomy" id="29158"/>
    <lineage>
        <taxon>Eukaryota</taxon>
        <taxon>Metazoa</taxon>
        <taxon>Spiralia</taxon>
        <taxon>Lophotrochozoa</taxon>
        <taxon>Mollusca</taxon>
        <taxon>Bivalvia</taxon>
        <taxon>Autobranchia</taxon>
        <taxon>Pteriomorphia</taxon>
        <taxon>Mytilida</taxon>
        <taxon>Mytiloidea</taxon>
        <taxon>Mytilidae</taxon>
        <taxon>Mytilinae</taxon>
        <taxon>Mytilus</taxon>
    </lineage>
</organism>